<evidence type="ECO:0000259" key="2">
    <source>
        <dbReference type="PROSITE" id="PS50943"/>
    </source>
</evidence>
<dbReference type="EMBL" id="SMOD01000022">
    <property type="protein sequence ID" value="TDG05168.1"/>
    <property type="molecule type" value="Genomic_DNA"/>
</dbReference>
<dbReference type="Pfam" id="PF01381">
    <property type="entry name" value="HTH_3"/>
    <property type="match status" value="1"/>
</dbReference>
<keyword evidence="1" id="KW-0238">DNA-binding</keyword>
<dbReference type="PANTHER" id="PTHR36924:SF1">
    <property type="entry name" value="ANTITOXIN HIGA-1"/>
    <property type="match status" value="1"/>
</dbReference>
<dbReference type="RefSeq" id="WP_133185673.1">
    <property type="nucleotide sequence ID" value="NZ_SMOD01000022.1"/>
</dbReference>
<gene>
    <name evidence="3" type="primary">higA</name>
    <name evidence="3" type="ORF">E1N52_25915</name>
</gene>
<feature type="domain" description="HTH cro/C1-type" evidence="2">
    <location>
        <begin position="23"/>
        <end position="68"/>
    </location>
</feature>
<evidence type="ECO:0000256" key="1">
    <source>
        <dbReference type="ARBA" id="ARBA00023125"/>
    </source>
</evidence>
<comment type="caution">
    <text evidence="3">The sequence shown here is derived from an EMBL/GenBank/DDBJ whole genome shotgun (WGS) entry which is preliminary data.</text>
</comment>
<dbReference type="PANTHER" id="PTHR36924">
    <property type="entry name" value="ANTITOXIN HIGA-1"/>
    <property type="match status" value="1"/>
</dbReference>
<dbReference type="OrthoDB" id="5297543at2"/>
<name>A0A4R5LAD1_9BURK</name>
<dbReference type="Proteomes" id="UP000295606">
    <property type="component" value="Unassembled WGS sequence"/>
</dbReference>
<accession>A0A4R5LAD1</accession>
<dbReference type="SMART" id="SM00530">
    <property type="entry name" value="HTH_XRE"/>
    <property type="match status" value="1"/>
</dbReference>
<proteinExistence type="predicted"/>
<dbReference type="InterPro" id="IPR013430">
    <property type="entry name" value="Toxin_antidote_HigA"/>
</dbReference>
<dbReference type="GO" id="GO:0003677">
    <property type="term" value="F:DNA binding"/>
    <property type="evidence" value="ECO:0007669"/>
    <property type="project" value="UniProtKB-KW"/>
</dbReference>
<reference evidence="3 4" key="1">
    <citation type="submission" date="2019-03" db="EMBL/GenBank/DDBJ databases">
        <title>Paraburkholderia sp. isolated from native Mimosa gymnas in Guartela State Park, Brazil.</title>
        <authorList>
            <person name="Paulitsch F."/>
            <person name="Hungria M."/>
            <person name="Delamuta J.R.M."/>
            <person name="Ribeiro R.A."/>
            <person name="Dall'Agnol R."/>
            <person name="Silva J.S.B."/>
        </authorList>
    </citation>
    <scope>NUCLEOTIDE SEQUENCE [LARGE SCALE GENOMIC DNA]</scope>
    <source>
        <strain evidence="3 4">CNPSo 3008</strain>
    </source>
</reference>
<dbReference type="AlphaFoldDB" id="A0A4R5LAD1"/>
<protein>
    <submittedName>
        <fullName evidence="3">Addiction module antidote protein, HigA family</fullName>
    </submittedName>
</protein>
<organism evidence="3 4">
    <name type="scientific">Paraburkholderia guartelaensis</name>
    <dbReference type="NCBI Taxonomy" id="2546446"/>
    <lineage>
        <taxon>Bacteria</taxon>
        <taxon>Pseudomonadati</taxon>
        <taxon>Pseudomonadota</taxon>
        <taxon>Betaproteobacteria</taxon>
        <taxon>Burkholderiales</taxon>
        <taxon>Burkholderiaceae</taxon>
        <taxon>Paraburkholderia</taxon>
    </lineage>
</organism>
<dbReference type="InterPro" id="IPR001387">
    <property type="entry name" value="Cro/C1-type_HTH"/>
</dbReference>
<dbReference type="NCBIfam" id="TIGR02607">
    <property type="entry name" value="antidote_HigA"/>
    <property type="match status" value="1"/>
</dbReference>
<dbReference type="Gene3D" id="1.10.260.40">
    <property type="entry name" value="lambda repressor-like DNA-binding domains"/>
    <property type="match status" value="1"/>
</dbReference>
<dbReference type="CDD" id="cd00093">
    <property type="entry name" value="HTH_XRE"/>
    <property type="match status" value="1"/>
</dbReference>
<evidence type="ECO:0000313" key="4">
    <source>
        <dbReference type="Proteomes" id="UP000295606"/>
    </source>
</evidence>
<dbReference type="SUPFAM" id="SSF47413">
    <property type="entry name" value="lambda repressor-like DNA-binding domains"/>
    <property type="match status" value="1"/>
</dbReference>
<sequence length="94" mass="10607">MKKLRNVHPGEVLQEEFLTPMDMSQNALARAMKVPPRRINEIVHGARSVTADTALRLSIVFGTSPQFWMNLQSDYDLEEAARNTDLSELRPLAA</sequence>
<dbReference type="PROSITE" id="PS50943">
    <property type="entry name" value="HTH_CROC1"/>
    <property type="match status" value="1"/>
</dbReference>
<evidence type="ECO:0000313" key="3">
    <source>
        <dbReference type="EMBL" id="TDG05168.1"/>
    </source>
</evidence>
<dbReference type="InterPro" id="IPR010982">
    <property type="entry name" value="Lambda_DNA-bd_dom_sf"/>
</dbReference>